<evidence type="ECO:0000256" key="3">
    <source>
        <dbReference type="SAM" id="MobiDB-lite"/>
    </source>
</evidence>
<dbReference type="InterPro" id="IPR001647">
    <property type="entry name" value="HTH_TetR"/>
</dbReference>
<evidence type="ECO:0000313" key="6">
    <source>
        <dbReference type="Proteomes" id="UP000727993"/>
    </source>
</evidence>
<feature type="domain" description="HTH tetR-type" evidence="4">
    <location>
        <begin position="28"/>
        <end position="88"/>
    </location>
</feature>
<dbReference type="PANTHER" id="PTHR43479">
    <property type="entry name" value="ACREF/ENVCD OPERON REPRESSOR-RELATED"/>
    <property type="match status" value="1"/>
</dbReference>
<dbReference type="Proteomes" id="UP000727993">
    <property type="component" value="Unassembled WGS sequence"/>
</dbReference>
<dbReference type="SUPFAM" id="SSF46689">
    <property type="entry name" value="Homeodomain-like"/>
    <property type="match status" value="1"/>
</dbReference>
<protein>
    <submittedName>
        <fullName evidence="5">TetR/AcrR family transcriptional regulator</fullName>
    </submittedName>
</protein>
<dbReference type="EMBL" id="JADJZA010000007">
    <property type="protein sequence ID" value="MBK9297634.1"/>
    <property type="molecule type" value="Genomic_DNA"/>
</dbReference>
<evidence type="ECO:0000256" key="2">
    <source>
        <dbReference type="PROSITE-ProRule" id="PRU00335"/>
    </source>
</evidence>
<organism evidence="5 6">
    <name type="scientific">Candidatus Neomicrothrix subdominans</name>
    <dbReference type="NCBI Taxonomy" id="2954438"/>
    <lineage>
        <taxon>Bacteria</taxon>
        <taxon>Bacillati</taxon>
        <taxon>Actinomycetota</taxon>
        <taxon>Acidimicrobiia</taxon>
        <taxon>Acidimicrobiales</taxon>
        <taxon>Microthrixaceae</taxon>
        <taxon>Candidatus Neomicrothrix</taxon>
    </lineage>
</organism>
<keyword evidence="1 2" id="KW-0238">DNA-binding</keyword>
<gene>
    <name evidence="5" type="ORF">IPN02_12540</name>
</gene>
<dbReference type="PANTHER" id="PTHR43479:SF7">
    <property type="entry name" value="TETR-FAMILY TRANSCRIPTIONAL REGULATOR"/>
    <property type="match status" value="1"/>
</dbReference>
<evidence type="ECO:0000259" key="4">
    <source>
        <dbReference type="PROSITE" id="PS50977"/>
    </source>
</evidence>
<evidence type="ECO:0000313" key="5">
    <source>
        <dbReference type="EMBL" id="MBK9297634.1"/>
    </source>
</evidence>
<dbReference type="Pfam" id="PF00440">
    <property type="entry name" value="TetR_N"/>
    <property type="match status" value="1"/>
</dbReference>
<comment type="caution">
    <text evidence="5">The sequence shown here is derived from an EMBL/GenBank/DDBJ whole genome shotgun (WGS) entry which is preliminary data.</text>
</comment>
<reference evidence="5 6" key="1">
    <citation type="submission" date="2020-10" db="EMBL/GenBank/DDBJ databases">
        <title>Connecting structure to function with the recovery of over 1000 high-quality activated sludge metagenome-assembled genomes encoding full-length rRNA genes using long-read sequencing.</title>
        <authorList>
            <person name="Singleton C.M."/>
            <person name="Petriglieri F."/>
            <person name="Kristensen J.M."/>
            <person name="Kirkegaard R.H."/>
            <person name="Michaelsen T.Y."/>
            <person name="Andersen M.H."/>
            <person name="Karst S.M."/>
            <person name="Dueholm M.S."/>
            <person name="Nielsen P.H."/>
            <person name="Albertsen M."/>
        </authorList>
    </citation>
    <scope>NUCLEOTIDE SEQUENCE [LARGE SCALE GENOMIC DNA]</scope>
    <source>
        <strain evidence="5">Lyne_18-Q3-R50-59_MAXAC.006</strain>
    </source>
</reference>
<dbReference type="InterPro" id="IPR050624">
    <property type="entry name" value="HTH-type_Tx_Regulator"/>
</dbReference>
<evidence type="ECO:0000256" key="1">
    <source>
        <dbReference type="ARBA" id="ARBA00023125"/>
    </source>
</evidence>
<dbReference type="Gene3D" id="1.10.357.10">
    <property type="entry name" value="Tetracycline Repressor, domain 2"/>
    <property type="match status" value="1"/>
</dbReference>
<accession>A0A936NEX2</accession>
<name>A0A936NEX2_9ACTN</name>
<feature type="DNA-binding region" description="H-T-H motif" evidence="2">
    <location>
        <begin position="51"/>
        <end position="70"/>
    </location>
</feature>
<feature type="region of interest" description="Disordered" evidence="3">
    <location>
        <begin position="1"/>
        <end position="30"/>
    </location>
</feature>
<dbReference type="InterPro" id="IPR009057">
    <property type="entry name" value="Homeodomain-like_sf"/>
</dbReference>
<sequence length="214" mass="22761">MNADAVPSADWESAGTRAARHPEDGRAGRTKTALREAMVALVLEQGYDAVSVEAVVERAAVTRAAFAAHFGTKERLLNAVVDEFAETVAIAFEDADVEIEGGRLSVLLEQARRSHDVLAIIVRGEGDGEPLRRFARRIAEVLAEDFDDEMLEAGTTPRADRHLAISMWAAGLTAAVGWFIDAGEGADPAKVAGEVNAIAEHGWAWAAGRGTVST</sequence>
<dbReference type="GO" id="GO:0003677">
    <property type="term" value="F:DNA binding"/>
    <property type="evidence" value="ECO:0007669"/>
    <property type="project" value="UniProtKB-UniRule"/>
</dbReference>
<dbReference type="AlphaFoldDB" id="A0A936NEX2"/>
<proteinExistence type="predicted"/>
<dbReference type="PROSITE" id="PS50977">
    <property type="entry name" value="HTH_TETR_2"/>
    <property type="match status" value="1"/>
</dbReference>